<organism evidence="1 2">
    <name type="scientific">Nephila pilipes</name>
    <name type="common">Giant wood spider</name>
    <name type="synonym">Nephila maculata</name>
    <dbReference type="NCBI Taxonomy" id="299642"/>
    <lineage>
        <taxon>Eukaryota</taxon>
        <taxon>Metazoa</taxon>
        <taxon>Ecdysozoa</taxon>
        <taxon>Arthropoda</taxon>
        <taxon>Chelicerata</taxon>
        <taxon>Arachnida</taxon>
        <taxon>Araneae</taxon>
        <taxon>Araneomorphae</taxon>
        <taxon>Entelegynae</taxon>
        <taxon>Araneoidea</taxon>
        <taxon>Nephilidae</taxon>
        <taxon>Nephila</taxon>
    </lineage>
</organism>
<proteinExistence type="predicted"/>
<dbReference type="AlphaFoldDB" id="A0A8X6PQY8"/>
<dbReference type="Proteomes" id="UP000887013">
    <property type="component" value="Unassembled WGS sequence"/>
</dbReference>
<accession>A0A8X6PQY8</accession>
<name>A0A8X6PQY8_NEPPI</name>
<dbReference type="OrthoDB" id="6436727at2759"/>
<comment type="caution">
    <text evidence="1">The sequence shown here is derived from an EMBL/GenBank/DDBJ whole genome shotgun (WGS) entry which is preliminary data.</text>
</comment>
<dbReference type="EMBL" id="BMAW01118564">
    <property type="protein sequence ID" value="GFT80541.1"/>
    <property type="molecule type" value="Genomic_DNA"/>
</dbReference>
<gene>
    <name evidence="1" type="ORF">NPIL_63701</name>
</gene>
<protein>
    <submittedName>
        <fullName evidence="1">Uncharacterized protein</fullName>
    </submittedName>
</protein>
<evidence type="ECO:0000313" key="2">
    <source>
        <dbReference type="Proteomes" id="UP000887013"/>
    </source>
</evidence>
<sequence>MDQTSRLPVPTSLYRLEVVHLGDLLRLWIWISTKTTLCLSDLQGPICIDGAFRQACSRAFDTLHHHPLLTAIRSSSHKQECYPFLELTVSSGSRKRLPSGTITQHLIHSNAPVLRIKRGPLGTLLPRYGFTEARGTFDH</sequence>
<keyword evidence="2" id="KW-1185">Reference proteome</keyword>
<reference evidence="1" key="1">
    <citation type="submission" date="2020-08" db="EMBL/GenBank/DDBJ databases">
        <title>Multicomponent nature underlies the extraordinary mechanical properties of spider dragline silk.</title>
        <authorList>
            <person name="Kono N."/>
            <person name="Nakamura H."/>
            <person name="Mori M."/>
            <person name="Yoshida Y."/>
            <person name="Ohtoshi R."/>
            <person name="Malay A.D."/>
            <person name="Moran D.A.P."/>
            <person name="Tomita M."/>
            <person name="Numata K."/>
            <person name="Arakawa K."/>
        </authorList>
    </citation>
    <scope>NUCLEOTIDE SEQUENCE</scope>
</reference>
<evidence type="ECO:0000313" key="1">
    <source>
        <dbReference type="EMBL" id="GFT80541.1"/>
    </source>
</evidence>